<dbReference type="Proteomes" id="UP000712281">
    <property type="component" value="Unassembled WGS sequence"/>
</dbReference>
<feature type="compositionally biased region" description="Polar residues" evidence="1">
    <location>
        <begin position="1"/>
        <end position="12"/>
    </location>
</feature>
<dbReference type="AlphaFoldDB" id="A0A8S9FSC0"/>
<comment type="caution">
    <text evidence="2">The sequence shown here is derived from an EMBL/GenBank/DDBJ whole genome shotgun (WGS) entry which is preliminary data.</text>
</comment>
<gene>
    <name evidence="2" type="ORF">F2Q68_00019232</name>
</gene>
<feature type="region of interest" description="Disordered" evidence="1">
    <location>
        <begin position="106"/>
        <end position="170"/>
    </location>
</feature>
<feature type="compositionally biased region" description="Acidic residues" evidence="1">
    <location>
        <begin position="121"/>
        <end position="131"/>
    </location>
</feature>
<organism evidence="2 3">
    <name type="scientific">Brassica cretica</name>
    <name type="common">Mustard</name>
    <dbReference type="NCBI Taxonomy" id="69181"/>
    <lineage>
        <taxon>Eukaryota</taxon>
        <taxon>Viridiplantae</taxon>
        <taxon>Streptophyta</taxon>
        <taxon>Embryophyta</taxon>
        <taxon>Tracheophyta</taxon>
        <taxon>Spermatophyta</taxon>
        <taxon>Magnoliopsida</taxon>
        <taxon>eudicotyledons</taxon>
        <taxon>Gunneridae</taxon>
        <taxon>Pentapetalae</taxon>
        <taxon>rosids</taxon>
        <taxon>malvids</taxon>
        <taxon>Brassicales</taxon>
        <taxon>Brassicaceae</taxon>
        <taxon>Brassiceae</taxon>
        <taxon>Brassica</taxon>
    </lineage>
</organism>
<name>A0A8S9FSC0_BRACR</name>
<proteinExistence type="predicted"/>
<protein>
    <submittedName>
        <fullName evidence="2">Uncharacterized protein</fullName>
    </submittedName>
</protein>
<feature type="region of interest" description="Disordered" evidence="1">
    <location>
        <begin position="1"/>
        <end position="39"/>
    </location>
</feature>
<accession>A0A8S9FSC0</accession>
<evidence type="ECO:0000313" key="3">
    <source>
        <dbReference type="Proteomes" id="UP000712281"/>
    </source>
</evidence>
<dbReference type="EMBL" id="QGKW02002228">
    <property type="protein sequence ID" value="KAF2536865.1"/>
    <property type="molecule type" value="Genomic_DNA"/>
</dbReference>
<evidence type="ECO:0000313" key="2">
    <source>
        <dbReference type="EMBL" id="KAF2536865.1"/>
    </source>
</evidence>
<feature type="compositionally biased region" description="Low complexity" evidence="1">
    <location>
        <begin position="138"/>
        <end position="147"/>
    </location>
</feature>
<sequence>MDKESATPSGAASNAIKATADLKEANREPRDGLEKHINEKKTPDVIEMLKGLVDLLEKMEEKVDHRLQKIEEKVDCRLREIEEKVDVLISSVSLNNELVAASMKTGTVKAAEADNMSVDESSSDDDDDEEEPVQRNYKANTKKATTTSFGPFVRGRGYGPTNLNVGGPFSGGRCGGRGECSFC</sequence>
<reference evidence="2" key="1">
    <citation type="submission" date="2019-12" db="EMBL/GenBank/DDBJ databases">
        <title>Genome sequencing and annotation of Brassica cretica.</title>
        <authorList>
            <person name="Studholme D.J."/>
            <person name="Sarris P.F."/>
        </authorList>
    </citation>
    <scope>NUCLEOTIDE SEQUENCE</scope>
    <source>
        <strain evidence="2">PFS-001/15</strain>
        <tissue evidence="2">Leaf</tissue>
    </source>
</reference>
<evidence type="ECO:0000256" key="1">
    <source>
        <dbReference type="SAM" id="MobiDB-lite"/>
    </source>
</evidence>
<feature type="compositionally biased region" description="Basic and acidic residues" evidence="1">
    <location>
        <begin position="20"/>
        <end position="39"/>
    </location>
</feature>